<proteinExistence type="predicted"/>
<name>A0ACA9PV94_9GLOM</name>
<accession>A0ACA9PV94</accession>
<comment type="caution">
    <text evidence="1">The sequence shown here is derived from an EMBL/GenBank/DDBJ whole genome shotgun (WGS) entry which is preliminary data.</text>
</comment>
<dbReference type="Proteomes" id="UP000789366">
    <property type="component" value="Unassembled WGS sequence"/>
</dbReference>
<evidence type="ECO:0000313" key="2">
    <source>
        <dbReference type="Proteomes" id="UP000789366"/>
    </source>
</evidence>
<reference evidence="1" key="1">
    <citation type="submission" date="2021-06" db="EMBL/GenBank/DDBJ databases">
        <authorList>
            <person name="Kallberg Y."/>
            <person name="Tangrot J."/>
            <person name="Rosling A."/>
        </authorList>
    </citation>
    <scope>NUCLEOTIDE SEQUENCE</scope>
    <source>
        <strain evidence="1">28 12/20/2015</strain>
    </source>
</reference>
<organism evidence="1 2">
    <name type="scientific">Cetraspora pellucida</name>
    <dbReference type="NCBI Taxonomy" id="1433469"/>
    <lineage>
        <taxon>Eukaryota</taxon>
        <taxon>Fungi</taxon>
        <taxon>Fungi incertae sedis</taxon>
        <taxon>Mucoromycota</taxon>
        <taxon>Glomeromycotina</taxon>
        <taxon>Glomeromycetes</taxon>
        <taxon>Diversisporales</taxon>
        <taxon>Gigasporaceae</taxon>
        <taxon>Cetraspora</taxon>
    </lineage>
</organism>
<feature type="non-terminal residue" evidence="1">
    <location>
        <position position="1"/>
    </location>
</feature>
<feature type="non-terminal residue" evidence="1">
    <location>
        <position position="133"/>
    </location>
</feature>
<evidence type="ECO:0000313" key="1">
    <source>
        <dbReference type="EMBL" id="CAG8723716.1"/>
    </source>
</evidence>
<dbReference type="EMBL" id="CAJVPW010030335">
    <property type="protein sequence ID" value="CAG8723716.1"/>
    <property type="molecule type" value="Genomic_DNA"/>
</dbReference>
<gene>
    <name evidence="1" type="ORF">SPELUC_LOCUS12610</name>
</gene>
<sequence>SQVSYSVLKEENNHLQAKNKKLIQKIQILIKKTKLLEFQNHHFQQKTYRQISEICFLVHRSKNVSLKEFKKQVKTLFKSNDQHYSSNMIWFTTKLAQVKQVSFSTEHVLTWHKQILELSISNLAKHAQQSSAF</sequence>
<protein>
    <submittedName>
        <fullName evidence="1">8053_t:CDS:1</fullName>
    </submittedName>
</protein>
<keyword evidence="2" id="KW-1185">Reference proteome</keyword>